<reference evidence="1" key="1">
    <citation type="submission" date="2018-01" db="EMBL/GenBank/DDBJ databases">
        <title>An insight into the sialome of Amazonian anophelines.</title>
        <authorList>
            <person name="Ribeiro J.M."/>
            <person name="Scarpassa V."/>
            <person name="Calvo E."/>
        </authorList>
    </citation>
    <scope>NUCLEOTIDE SEQUENCE</scope>
    <source>
        <tissue evidence="1">Salivary glands</tissue>
    </source>
</reference>
<protein>
    <submittedName>
        <fullName evidence="1">Putative secreted protein</fullName>
    </submittedName>
</protein>
<dbReference type="EMBL" id="GGFJ01014100">
    <property type="protein sequence ID" value="MBW63241.1"/>
    <property type="molecule type" value="Transcribed_RNA"/>
</dbReference>
<dbReference type="AlphaFoldDB" id="A0A2M4CDK2"/>
<accession>A0A2M4CDK2</accession>
<evidence type="ECO:0000313" key="1">
    <source>
        <dbReference type="EMBL" id="MBW63241.1"/>
    </source>
</evidence>
<proteinExistence type="predicted"/>
<sequence>MRTSSSRRTVQSATWTICSGCLPMSVAGRVVPAAALVQHHPKAIPYGGAIVWNRHVYCAGCFPVQLGCQRRASV</sequence>
<name>A0A2M4CDK2_9DIPT</name>
<organism evidence="1">
    <name type="scientific">Anopheles marajoara</name>
    <dbReference type="NCBI Taxonomy" id="58244"/>
    <lineage>
        <taxon>Eukaryota</taxon>
        <taxon>Metazoa</taxon>
        <taxon>Ecdysozoa</taxon>
        <taxon>Arthropoda</taxon>
        <taxon>Hexapoda</taxon>
        <taxon>Insecta</taxon>
        <taxon>Pterygota</taxon>
        <taxon>Neoptera</taxon>
        <taxon>Endopterygota</taxon>
        <taxon>Diptera</taxon>
        <taxon>Nematocera</taxon>
        <taxon>Culicoidea</taxon>
        <taxon>Culicidae</taxon>
        <taxon>Anophelinae</taxon>
        <taxon>Anopheles</taxon>
    </lineage>
</organism>